<evidence type="ECO:0008006" key="4">
    <source>
        <dbReference type="Google" id="ProtNLM"/>
    </source>
</evidence>
<evidence type="ECO:0000256" key="1">
    <source>
        <dbReference type="SAM" id="MobiDB-lite"/>
    </source>
</evidence>
<dbReference type="Proteomes" id="UP000048965">
    <property type="component" value="Unassembled WGS sequence"/>
</dbReference>
<evidence type="ECO:0000313" key="3">
    <source>
        <dbReference type="Proteomes" id="UP000048965"/>
    </source>
</evidence>
<sequence length="474" mass="50547">MVWVLSGDAPVADVNEYAVLGAMADKADSDGCGTWLSKETIAARVHVSEETVKRCWRNMSRRRLIARGDQRMVRHYRADRRPVVWDILIPFDWFSNVDRINADRARHGLPPLTAADRPPIAPAPKKAGRADKGKPRPKKKTAAEQESPGRGNSETPRPGDSPKPDGGTTSSRRGNCKSSAGELEDPQHSQSNQSPDSGRDDTPSVRPSVQEGDASETDGRTDGGSGIEGQGGTAPGAGRELPPDHALERTPGVEVLAAIGAEAPEWKIIGTCLRDQGRSATLLLERGFTPQEIRHALLSRPLPQPLTHTVAAVIGGRLRELAMSLPAFGVRPIPEQAGPVLRERCTTLAAERTKDEALERRVMRECATCQAPIGGDADLCAECSGRAKPLCDAGCGRAVLADGLVCLSCDVPPDDIGVCPGHDVACGRPVVSQGLCRHCLISAEQQRAAREREYEDQVAAAVAAVAATEGQWGA</sequence>
<feature type="region of interest" description="Disordered" evidence="1">
    <location>
        <begin position="108"/>
        <end position="246"/>
    </location>
</feature>
<dbReference type="AlphaFoldDB" id="A0A0P4RI08"/>
<reference evidence="2 3" key="2">
    <citation type="journal article" date="2015" name="Stand. Genomic Sci.">
        <title>Draft genome sequence of marine-derived Streptomyces sp. TP-A0598, a producer of anti-MRSA antibiotic lydicamycins.</title>
        <authorList>
            <person name="Komaki H."/>
            <person name="Ichikawa N."/>
            <person name="Hosoyama A."/>
            <person name="Fujita N."/>
            <person name="Igarashi Y."/>
        </authorList>
    </citation>
    <scope>NUCLEOTIDE SEQUENCE [LARGE SCALE GENOMIC DNA]</scope>
    <source>
        <strain evidence="2 3">NBRC 110027</strain>
    </source>
</reference>
<keyword evidence="3" id="KW-1185">Reference proteome</keyword>
<dbReference type="EMBL" id="BBNO01000017">
    <property type="protein sequence ID" value="GAO13026.1"/>
    <property type="molecule type" value="Genomic_DNA"/>
</dbReference>
<evidence type="ECO:0000313" key="2">
    <source>
        <dbReference type="EMBL" id="GAO13026.1"/>
    </source>
</evidence>
<comment type="caution">
    <text evidence="2">The sequence shown here is derived from an EMBL/GenBank/DDBJ whole genome shotgun (WGS) entry which is preliminary data.</text>
</comment>
<name>A0A0P4RI08_9ACTN</name>
<reference evidence="3" key="1">
    <citation type="submission" date="2014-09" db="EMBL/GenBank/DDBJ databases">
        <title>Whole genome shotgun sequence of Streptomyces sp. NBRC 110027.</title>
        <authorList>
            <person name="Komaki H."/>
            <person name="Ichikawa N."/>
            <person name="Katano-Makiyama Y."/>
            <person name="Hosoyama A."/>
            <person name="Hashimoto M."/>
            <person name="Uohara A."/>
            <person name="Kitahashi Y."/>
            <person name="Ohji S."/>
            <person name="Kimura A."/>
            <person name="Yamazoe A."/>
            <person name="Igarashi Y."/>
            <person name="Fujita N."/>
        </authorList>
    </citation>
    <scope>NUCLEOTIDE SEQUENCE [LARGE SCALE GENOMIC DNA]</scope>
    <source>
        <strain evidence="3">NBRC 110027</strain>
    </source>
</reference>
<proteinExistence type="predicted"/>
<protein>
    <recommendedName>
        <fullName evidence="4">Helix-turn-helix domain-containing protein</fullName>
    </recommendedName>
</protein>
<gene>
    <name evidence="2" type="ORF">TPA0598_17_00070</name>
</gene>
<feature type="compositionally biased region" description="Polar residues" evidence="1">
    <location>
        <begin position="167"/>
        <end position="178"/>
    </location>
</feature>
<organism evidence="2 3">
    <name type="scientific">Streptomyces lydicamycinicus</name>
    <dbReference type="NCBI Taxonomy" id="1546107"/>
    <lineage>
        <taxon>Bacteria</taxon>
        <taxon>Bacillati</taxon>
        <taxon>Actinomycetota</taxon>
        <taxon>Actinomycetes</taxon>
        <taxon>Kitasatosporales</taxon>
        <taxon>Streptomycetaceae</taxon>
        <taxon>Streptomyces</taxon>
    </lineage>
</organism>
<feature type="compositionally biased region" description="Gly residues" evidence="1">
    <location>
        <begin position="222"/>
        <end position="235"/>
    </location>
</feature>
<accession>A0A0P4RI08</accession>